<evidence type="ECO:0000313" key="10">
    <source>
        <dbReference type="Proteomes" id="UP000464317"/>
    </source>
</evidence>
<evidence type="ECO:0008006" key="11">
    <source>
        <dbReference type="Google" id="ProtNLM"/>
    </source>
</evidence>
<keyword evidence="5 8" id="KW-1133">Transmembrane helix</keyword>
<keyword evidence="6" id="KW-0811">Translocation</keyword>
<evidence type="ECO:0000256" key="2">
    <source>
        <dbReference type="ARBA" id="ARBA00022448"/>
    </source>
</evidence>
<dbReference type="EMBL" id="AP022325">
    <property type="protein sequence ID" value="BBU47738.1"/>
    <property type="molecule type" value="Genomic_DNA"/>
</dbReference>
<dbReference type="KEGG" id="mfel:JPM2_4310"/>
<comment type="subcellular location">
    <subcellularLocation>
        <location evidence="1">Membrane</location>
    </subcellularLocation>
</comment>
<feature type="transmembrane region" description="Helical" evidence="8">
    <location>
        <begin position="42"/>
        <end position="63"/>
    </location>
</feature>
<evidence type="ECO:0000256" key="8">
    <source>
        <dbReference type="SAM" id="Phobius"/>
    </source>
</evidence>
<evidence type="ECO:0000313" key="9">
    <source>
        <dbReference type="EMBL" id="BBU47738.1"/>
    </source>
</evidence>
<organism evidence="9 10">
    <name type="scientific">Mycoplasmopsis felis</name>
    <dbReference type="NCBI Taxonomy" id="33923"/>
    <lineage>
        <taxon>Bacteria</taxon>
        <taxon>Bacillati</taxon>
        <taxon>Mycoplasmatota</taxon>
        <taxon>Mycoplasmoidales</taxon>
        <taxon>Metamycoplasmataceae</taxon>
        <taxon>Mycoplasmopsis</taxon>
    </lineage>
</organism>
<dbReference type="Gene3D" id="1.20.5.1030">
    <property type="entry name" value="Preprotein translocase secy subunit"/>
    <property type="match status" value="1"/>
</dbReference>
<protein>
    <recommendedName>
        <fullName evidence="11">Protein translocase subunit SecE</fullName>
    </recommendedName>
</protein>
<evidence type="ECO:0000256" key="4">
    <source>
        <dbReference type="ARBA" id="ARBA00022927"/>
    </source>
</evidence>
<dbReference type="InterPro" id="IPR001901">
    <property type="entry name" value="Translocase_SecE/Sec61-g"/>
</dbReference>
<proteinExistence type="predicted"/>
<dbReference type="GO" id="GO:0008320">
    <property type="term" value="F:protein transmembrane transporter activity"/>
    <property type="evidence" value="ECO:0007669"/>
    <property type="project" value="InterPro"/>
</dbReference>
<dbReference type="NCBIfam" id="TIGR00964">
    <property type="entry name" value="secE_bact"/>
    <property type="match status" value="1"/>
</dbReference>
<dbReference type="GO" id="GO:0006886">
    <property type="term" value="P:intracellular protein transport"/>
    <property type="evidence" value="ECO:0007669"/>
    <property type="project" value="InterPro"/>
</dbReference>
<gene>
    <name evidence="9" type="ORF">JPM2_4310</name>
</gene>
<keyword evidence="4" id="KW-0653">Protein transport</keyword>
<keyword evidence="3 8" id="KW-0812">Transmembrane</keyword>
<dbReference type="InterPro" id="IPR005807">
    <property type="entry name" value="SecE_bac"/>
</dbReference>
<dbReference type="GO" id="GO:0006605">
    <property type="term" value="P:protein targeting"/>
    <property type="evidence" value="ECO:0007669"/>
    <property type="project" value="InterPro"/>
</dbReference>
<dbReference type="Pfam" id="PF00584">
    <property type="entry name" value="SecE"/>
    <property type="match status" value="1"/>
</dbReference>
<dbReference type="RefSeq" id="WP_036430519.1">
    <property type="nucleotide sequence ID" value="NZ_AP022325.1"/>
</dbReference>
<dbReference type="GO" id="GO:0016020">
    <property type="term" value="C:membrane"/>
    <property type="evidence" value="ECO:0007669"/>
    <property type="project" value="UniProtKB-SubCell"/>
</dbReference>
<evidence type="ECO:0000256" key="1">
    <source>
        <dbReference type="ARBA" id="ARBA00004370"/>
    </source>
</evidence>
<evidence type="ECO:0000256" key="6">
    <source>
        <dbReference type="ARBA" id="ARBA00023010"/>
    </source>
</evidence>
<keyword evidence="7 8" id="KW-0472">Membrane</keyword>
<dbReference type="Proteomes" id="UP000464317">
    <property type="component" value="Chromosome"/>
</dbReference>
<dbReference type="GeneID" id="89496665"/>
<dbReference type="AlphaFoldDB" id="A0A809SEX0"/>
<dbReference type="InterPro" id="IPR038379">
    <property type="entry name" value="SecE_sf"/>
</dbReference>
<keyword evidence="2" id="KW-0813">Transport</keyword>
<keyword evidence="10" id="KW-1185">Reference proteome</keyword>
<accession>A0A809SEX0</accession>
<dbReference type="GO" id="GO:0009306">
    <property type="term" value="P:protein secretion"/>
    <property type="evidence" value="ECO:0007669"/>
    <property type="project" value="InterPro"/>
</dbReference>
<sequence length="72" mass="8942">MSNKELINKTKEPRKKRYWFRKFIKEMKRVRWPDTQTNLNNLIKIIIFTIIFTIFVSLLTFGFTKLWEFINI</sequence>
<reference evidence="9 10" key="1">
    <citation type="submission" date="2020-01" db="EMBL/GenBank/DDBJ databases">
        <title>Complete genome sequence of Mycoplasma felis strain Myco-2.</title>
        <authorList>
            <person name="Kinoshita Y."/>
            <person name="Niwa H."/>
            <person name="Uchida-Fujii E."/>
            <person name="Nukada T."/>
        </authorList>
    </citation>
    <scope>NUCLEOTIDE SEQUENCE [LARGE SCALE GENOMIC DNA]</scope>
    <source>
        <strain evidence="9 10">Myco-2</strain>
    </source>
</reference>
<evidence type="ECO:0000256" key="5">
    <source>
        <dbReference type="ARBA" id="ARBA00022989"/>
    </source>
</evidence>
<evidence type="ECO:0000256" key="3">
    <source>
        <dbReference type="ARBA" id="ARBA00022692"/>
    </source>
</evidence>
<evidence type="ECO:0000256" key="7">
    <source>
        <dbReference type="ARBA" id="ARBA00023136"/>
    </source>
</evidence>
<name>A0A809SEX0_9BACT</name>